<dbReference type="InterPro" id="IPR029460">
    <property type="entry name" value="DNAPol_HHH"/>
</dbReference>
<dbReference type="NCBIfam" id="TIGR00594">
    <property type="entry name" value="polc"/>
    <property type="match status" value="1"/>
</dbReference>
<dbReference type="CDD" id="cd12113">
    <property type="entry name" value="PHP_PolIIIA_DnaE3"/>
    <property type="match status" value="1"/>
</dbReference>
<dbReference type="GO" id="GO:0006260">
    <property type="term" value="P:DNA replication"/>
    <property type="evidence" value="ECO:0007669"/>
    <property type="project" value="UniProtKB-KW"/>
</dbReference>
<evidence type="ECO:0000256" key="2">
    <source>
        <dbReference type="ARBA" id="ARBA00012417"/>
    </source>
</evidence>
<dbReference type="InterPro" id="IPR003141">
    <property type="entry name" value="Pol/His_phosphatase_N"/>
</dbReference>
<evidence type="ECO:0000256" key="5">
    <source>
        <dbReference type="ARBA" id="ARBA00022695"/>
    </source>
</evidence>
<dbReference type="InterPro" id="IPR004013">
    <property type="entry name" value="PHP_dom"/>
</dbReference>
<dbReference type="PANTHER" id="PTHR32294:SF0">
    <property type="entry name" value="DNA POLYMERASE III SUBUNIT ALPHA"/>
    <property type="match status" value="1"/>
</dbReference>
<gene>
    <name evidence="10" type="ORF">MNBD_NITROSPIRAE01-620</name>
</gene>
<reference evidence="10" key="1">
    <citation type="submission" date="2018-06" db="EMBL/GenBank/DDBJ databases">
        <authorList>
            <person name="Zhirakovskaya E."/>
        </authorList>
    </citation>
    <scope>NUCLEOTIDE SEQUENCE</scope>
</reference>
<comment type="catalytic activity">
    <reaction evidence="8">
        <text>DNA(n) + a 2'-deoxyribonucleoside 5'-triphosphate = DNA(n+1) + diphosphate</text>
        <dbReference type="Rhea" id="RHEA:22508"/>
        <dbReference type="Rhea" id="RHEA-COMP:17339"/>
        <dbReference type="Rhea" id="RHEA-COMP:17340"/>
        <dbReference type="ChEBI" id="CHEBI:33019"/>
        <dbReference type="ChEBI" id="CHEBI:61560"/>
        <dbReference type="ChEBI" id="CHEBI:173112"/>
        <dbReference type="EC" id="2.7.7.7"/>
    </reaction>
</comment>
<dbReference type="NCBIfam" id="NF004226">
    <property type="entry name" value="PRK05673.1"/>
    <property type="match status" value="1"/>
</dbReference>
<dbReference type="InterPro" id="IPR040982">
    <property type="entry name" value="DNA_pol3_finger"/>
</dbReference>
<organism evidence="10">
    <name type="scientific">hydrothermal vent metagenome</name>
    <dbReference type="NCBI Taxonomy" id="652676"/>
    <lineage>
        <taxon>unclassified sequences</taxon>
        <taxon>metagenomes</taxon>
        <taxon>ecological metagenomes</taxon>
    </lineage>
</organism>
<dbReference type="Pfam" id="PF07733">
    <property type="entry name" value="DNA_pol3_alpha"/>
    <property type="match status" value="1"/>
</dbReference>
<dbReference type="AlphaFoldDB" id="A0A3B1DJH7"/>
<keyword evidence="5 10" id="KW-0548">Nucleotidyltransferase</keyword>
<dbReference type="GO" id="GO:0005737">
    <property type="term" value="C:cytoplasm"/>
    <property type="evidence" value="ECO:0007669"/>
    <property type="project" value="UniProtKB-SubCell"/>
</dbReference>
<dbReference type="InterPro" id="IPR016195">
    <property type="entry name" value="Pol/histidinol_Pase-like"/>
</dbReference>
<evidence type="ECO:0000256" key="8">
    <source>
        <dbReference type="ARBA" id="ARBA00049244"/>
    </source>
</evidence>
<dbReference type="SMART" id="SM00481">
    <property type="entry name" value="POLIIIAc"/>
    <property type="match status" value="1"/>
</dbReference>
<name>A0A3B1DJH7_9ZZZZ</name>
<comment type="subcellular location">
    <subcellularLocation>
        <location evidence="1">Cytoplasm</location>
    </subcellularLocation>
</comment>
<dbReference type="InterPro" id="IPR004805">
    <property type="entry name" value="DnaE2/DnaE/PolC"/>
</dbReference>
<dbReference type="InterPro" id="IPR041931">
    <property type="entry name" value="DNA_pol3_alpha_thumb_dom"/>
</dbReference>
<evidence type="ECO:0000256" key="4">
    <source>
        <dbReference type="ARBA" id="ARBA00022679"/>
    </source>
</evidence>
<dbReference type="SUPFAM" id="SSF89550">
    <property type="entry name" value="PHP domain-like"/>
    <property type="match status" value="1"/>
</dbReference>
<dbReference type="EC" id="2.7.7.7" evidence="2"/>
<dbReference type="CDD" id="cd04485">
    <property type="entry name" value="DnaE_OBF"/>
    <property type="match status" value="1"/>
</dbReference>
<keyword evidence="7" id="KW-0239">DNA-directed DNA polymerase</keyword>
<keyword evidence="4 10" id="KW-0808">Transferase</keyword>
<dbReference type="Pfam" id="PF02811">
    <property type="entry name" value="PHP"/>
    <property type="match status" value="1"/>
</dbReference>
<dbReference type="PANTHER" id="PTHR32294">
    <property type="entry name" value="DNA POLYMERASE III SUBUNIT ALPHA"/>
    <property type="match status" value="1"/>
</dbReference>
<dbReference type="GO" id="GO:0008408">
    <property type="term" value="F:3'-5' exonuclease activity"/>
    <property type="evidence" value="ECO:0007669"/>
    <property type="project" value="InterPro"/>
</dbReference>
<dbReference type="GO" id="GO:0003887">
    <property type="term" value="F:DNA-directed DNA polymerase activity"/>
    <property type="evidence" value="ECO:0007669"/>
    <property type="project" value="UniProtKB-KW"/>
</dbReference>
<evidence type="ECO:0000313" key="10">
    <source>
        <dbReference type="EMBL" id="VAX28757.1"/>
    </source>
</evidence>
<sequence>MLQQEFVHLHLHTEYSLLDGANRVSPLISSAKNFNMPALAITDHGNLFGAIEFYQKAKKGGVKPIIGCEAYLAPRSRFDKQGHGANSDDYNTAIASNPYYHLILLASNLTGYKNLMKLVSLANLEGFYYKPRIDKEILEQHAEGLIGLSGCLRGEIPYLLARDMEKEAYDAADDYQRIFGKENFFIEIQDNGLDLQVNVNRKLVDLAAKKSIRIVATNDCHYLHKEDAHAHDIMLCLQTGKTVNMPNRMRFETKELYLKSGEEMAKAFSEIPHSITNTLRIADMVDLDLTFGKAHMPNYQPPAGMTLEAYLGELSEKGLTQRLQQLNGSAASQRPLYETRLKYELDIINQMGYPGYFLIVWDIINYARQSRIPVGPGRGSAAGSLVAYALRITDIDPISNGLIFERFLNPERVSLPDIDMDFCMDRREEVMRYVTQKYGQDHVCQIITFGTMAAKGALRDVGRVLEVPYADVDRLAKLVPNTLNITLDEALAQEPKFEEEKRNNPKIIELIDLAKQLEGLSRHASTHAAGVVISNGPLTDHVPLYRGSKGETVTQYPMGDIEKIGLIKFDFLGLRTLTVIDMALKMINKKRADTGTGEIALEASAIPLDDSETYQLLGSGETTGIFQLESPGMRDLLTKMQPENFADVTAILALYRPGPIGSGMVDDFIKRKQGKKKIKYDHPKLADILKETYGVIVYQEQVMKIANVMAGFSLGEADLLRRAMGKKKVEEMAAQKVLFIERAVALKVTAAKAEKVFDLMEYFAGYGFNKSHSAAYALITFQTAYLKYHHPAEFMAALLSCEMGNSDKVVNYITECRRMDIKILPPDVNESEKGFTVVPGGIRFGLAAIKNVGGAAVDSILEVRAESGHFSTLFDFCRKIDLRRTNKRVIEALIKCGAFDASKAKRSALTEVMEQAMALALLHKKEIDSGQLSIFGGGTSSEPIDPPLPEIKEWDDQEIAKLEKEAIGFYITTHPLSPYEDLMKKRSVTKSDALSAVTDDREVRICGMVIQKRVATTKRGDKMAYLRIEDLVGSVEVIVFPELYRSSAALFDQDVPLLITGTLDQGDRGLKLKATIVLPLEKKKMLTILLLETQVIPGDIPRLKTLLEQFTGNLPVFLKIRLADSTRFTTESTIALDSRLKVDSSDELKTELRKMFGQDAAVFEGC</sequence>
<dbReference type="Pfam" id="PF14579">
    <property type="entry name" value="HHH_6"/>
    <property type="match status" value="1"/>
</dbReference>
<evidence type="ECO:0000256" key="6">
    <source>
        <dbReference type="ARBA" id="ARBA00022705"/>
    </source>
</evidence>
<keyword evidence="6" id="KW-0235">DNA replication</keyword>
<dbReference type="NCBIfam" id="NF005298">
    <property type="entry name" value="PRK06826.1"/>
    <property type="match status" value="1"/>
</dbReference>
<evidence type="ECO:0000256" key="3">
    <source>
        <dbReference type="ARBA" id="ARBA00019114"/>
    </source>
</evidence>
<proteinExistence type="predicted"/>
<dbReference type="Pfam" id="PF17657">
    <property type="entry name" value="DNA_pol3_finger"/>
    <property type="match status" value="1"/>
</dbReference>
<dbReference type="Gene3D" id="1.10.150.870">
    <property type="match status" value="1"/>
</dbReference>
<dbReference type="Pfam" id="PF01336">
    <property type="entry name" value="tRNA_anti-codon"/>
    <property type="match status" value="1"/>
</dbReference>
<dbReference type="Gene3D" id="3.20.20.140">
    <property type="entry name" value="Metal-dependent hydrolases"/>
    <property type="match status" value="1"/>
</dbReference>
<protein>
    <recommendedName>
        <fullName evidence="3">DNA polymerase III subunit alpha</fullName>
        <ecNumber evidence="2">2.7.7.7</ecNumber>
    </recommendedName>
</protein>
<evidence type="ECO:0000256" key="7">
    <source>
        <dbReference type="ARBA" id="ARBA00022932"/>
    </source>
</evidence>
<accession>A0A3B1DJH7</accession>
<dbReference type="EMBL" id="UOGF01000042">
    <property type="protein sequence ID" value="VAX28757.1"/>
    <property type="molecule type" value="Genomic_DNA"/>
</dbReference>
<evidence type="ECO:0000256" key="1">
    <source>
        <dbReference type="ARBA" id="ARBA00004496"/>
    </source>
</evidence>
<evidence type="ECO:0000259" key="9">
    <source>
        <dbReference type="SMART" id="SM00481"/>
    </source>
</evidence>
<dbReference type="GO" id="GO:0003676">
    <property type="term" value="F:nucleic acid binding"/>
    <property type="evidence" value="ECO:0007669"/>
    <property type="project" value="InterPro"/>
</dbReference>
<feature type="domain" description="Polymerase/histidinol phosphatase N-terminal" evidence="9">
    <location>
        <begin position="7"/>
        <end position="74"/>
    </location>
</feature>
<dbReference type="InterPro" id="IPR004365">
    <property type="entry name" value="NA-bd_OB_tRNA"/>
</dbReference>
<dbReference type="InterPro" id="IPR011708">
    <property type="entry name" value="DNA_pol3_alpha_NTPase_dom"/>
</dbReference>
<dbReference type="Gene3D" id="1.10.10.1600">
    <property type="entry name" value="Bacterial DNA polymerase III alpha subunit, thumb domain"/>
    <property type="match status" value="1"/>
</dbReference>